<keyword evidence="2" id="KW-1185">Reference proteome</keyword>
<name>A0ACC0BFH4_CATRO</name>
<comment type="caution">
    <text evidence="1">The sequence shown here is derived from an EMBL/GenBank/DDBJ whole genome shotgun (WGS) entry which is preliminary data.</text>
</comment>
<gene>
    <name evidence="1" type="ORF">M9H77_11744</name>
</gene>
<protein>
    <submittedName>
        <fullName evidence="1">Uncharacterized protein</fullName>
    </submittedName>
</protein>
<dbReference type="EMBL" id="CM044703">
    <property type="protein sequence ID" value="KAI5671380.1"/>
    <property type="molecule type" value="Genomic_DNA"/>
</dbReference>
<proteinExistence type="predicted"/>
<accession>A0ACC0BFH4</accession>
<sequence length="306" mass="35783">MVANLEEQIDPFEDCLQENVSFEDNEDPKTFEEFLEPEEYINHRHLFTTDRKFNSKDELLDWGKQTAMKANTYLITNRYQKSRTSDRRPYITLAFERGGAIRKKTKQIVEDKEEEVSIKRRGPYGTKKCWSELAVVRTQQEDNHKIIVYNHGHTQTTRLSEEQLQQNEQFRKSHVPPRNILRFFREQNIACAVNAQKVYNVVSKIKKNRIKGQNTVEEVLSLSAERGYTVFYINCEESNVLSDIVVAHPTSIAMIRTWPYVLIMDTTYKTNKYNMLLLEAVGMTPTGKNFIVATAFICNEQATTYR</sequence>
<evidence type="ECO:0000313" key="2">
    <source>
        <dbReference type="Proteomes" id="UP001060085"/>
    </source>
</evidence>
<reference evidence="2" key="1">
    <citation type="journal article" date="2023" name="Nat. Plants">
        <title>Single-cell RNA sequencing provides a high-resolution roadmap for understanding the multicellular compartmentation of specialized metabolism.</title>
        <authorList>
            <person name="Sun S."/>
            <person name="Shen X."/>
            <person name="Li Y."/>
            <person name="Li Y."/>
            <person name="Wang S."/>
            <person name="Li R."/>
            <person name="Zhang H."/>
            <person name="Shen G."/>
            <person name="Guo B."/>
            <person name="Wei J."/>
            <person name="Xu J."/>
            <person name="St-Pierre B."/>
            <person name="Chen S."/>
            <person name="Sun C."/>
        </authorList>
    </citation>
    <scope>NUCLEOTIDE SEQUENCE [LARGE SCALE GENOMIC DNA]</scope>
</reference>
<dbReference type="Proteomes" id="UP001060085">
    <property type="component" value="Linkage Group LG03"/>
</dbReference>
<evidence type="ECO:0000313" key="1">
    <source>
        <dbReference type="EMBL" id="KAI5671380.1"/>
    </source>
</evidence>
<organism evidence="1 2">
    <name type="scientific">Catharanthus roseus</name>
    <name type="common">Madagascar periwinkle</name>
    <name type="synonym">Vinca rosea</name>
    <dbReference type="NCBI Taxonomy" id="4058"/>
    <lineage>
        <taxon>Eukaryota</taxon>
        <taxon>Viridiplantae</taxon>
        <taxon>Streptophyta</taxon>
        <taxon>Embryophyta</taxon>
        <taxon>Tracheophyta</taxon>
        <taxon>Spermatophyta</taxon>
        <taxon>Magnoliopsida</taxon>
        <taxon>eudicotyledons</taxon>
        <taxon>Gunneridae</taxon>
        <taxon>Pentapetalae</taxon>
        <taxon>asterids</taxon>
        <taxon>lamiids</taxon>
        <taxon>Gentianales</taxon>
        <taxon>Apocynaceae</taxon>
        <taxon>Rauvolfioideae</taxon>
        <taxon>Vinceae</taxon>
        <taxon>Catharanthinae</taxon>
        <taxon>Catharanthus</taxon>
    </lineage>
</organism>